<evidence type="ECO:0000256" key="8">
    <source>
        <dbReference type="ARBA" id="ARBA00022989"/>
    </source>
</evidence>
<evidence type="ECO:0000256" key="6">
    <source>
        <dbReference type="ARBA" id="ARBA00022692"/>
    </source>
</evidence>
<evidence type="ECO:0000256" key="9">
    <source>
        <dbReference type="ARBA" id="ARBA00023136"/>
    </source>
</evidence>
<dbReference type="PROSITE" id="PS50928">
    <property type="entry name" value="ABC_TM1"/>
    <property type="match status" value="1"/>
</dbReference>
<keyword evidence="9 10" id="KW-0472">Membrane</keyword>
<dbReference type="RefSeq" id="WP_171226506.1">
    <property type="nucleotide sequence ID" value="NZ_CP053085.1"/>
</dbReference>
<organism evidence="13 14">
    <name type="scientific">Gemmatimonas groenlandica</name>
    <dbReference type="NCBI Taxonomy" id="2732249"/>
    <lineage>
        <taxon>Bacteria</taxon>
        <taxon>Pseudomonadati</taxon>
        <taxon>Gemmatimonadota</taxon>
        <taxon>Gemmatimonadia</taxon>
        <taxon>Gemmatimonadales</taxon>
        <taxon>Gemmatimonadaceae</taxon>
        <taxon>Gemmatimonas</taxon>
    </lineage>
</organism>
<feature type="domain" description="ABC transmembrane type-1" evidence="12">
    <location>
        <begin position="301"/>
        <end position="484"/>
    </location>
</feature>
<protein>
    <submittedName>
        <fullName evidence="13">ABC transporter permease subunit</fullName>
    </submittedName>
</protein>
<dbReference type="AlphaFoldDB" id="A0A6M4IQS5"/>
<evidence type="ECO:0000259" key="12">
    <source>
        <dbReference type="PROSITE" id="PS50928"/>
    </source>
</evidence>
<evidence type="ECO:0000256" key="11">
    <source>
        <dbReference type="SAM" id="SignalP"/>
    </source>
</evidence>
<feature type="signal peptide" evidence="11">
    <location>
        <begin position="1"/>
        <end position="20"/>
    </location>
</feature>
<dbReference type="SUPFAM" id="SSF53850">
    <property type="entry name" value="Periplasmic binding protein-like II"/>
    <property type="match status" value="1"/>
</dbReference>
<evidence type="ECO:0000256" key="5">
    <source>
        <dbReference type="ARBA" id="ARBA00022475"/>
    </source>
</evidence>
<keyword evidence="11" id="KW-0732">Signal</keyword>
<feature type="transmembrane region" description="Helical" evidence="10">
    <location>
        <begin position="335"/>
        <end position="360"/>
    </location>
</feature>
<proteinExistence type="inferred from homology"/>
<reference evidence="13 14" key="1">
    <citation type="submission" date="2020-05" db="EMBL/GenBank/DDBJ databases">
        <title>Complete genome sequence of Gemmatimonas greenlandica TET16.</title>
        <authorList>
            <person name="Zeng Y."/>
        </authorList>
    </citation>
    <scope>NUCLEOTIDE SEQUENCE [LARGE SCALE GENOMIC DNA]</scope>
    <source>
        <strain evidence="13 14">TET16</strain>
    </source>
</reference>
<comment type="similarity">
    <text evidence="3">Belongs to the binding-protein-dependent transport system permease family. HisMQ subfamily.</text>
</comment>
<dbReference type="GO" id="GO:0006865">
    <property type="term" value="P:amino acid transport"/>
    <property type="evidence" value="ECO:0007669"/>
    <property type="project" value="UniProtKB-KW"/>
</dbReference>
<gene>
    <name evidence="13" type="ORF">HKW67_16890</name>
</gene>
<dbReference type="Proteomes" id="UP000500938">
    <property type="component" value="Chromosome"/>
</dbReference>
<keyword evidence="6 10" id="KW-0812">Transmembrane</keyword>
<dbReference type="PANTHER" id="PTHR30614:SF20">
    <property type="entry name" value="GLUTAMINE TRANSPORT SYSTEM PERMEASE PROTEIN GLNP"/>
    <property type="match status" value="1"/>
</dbReference>
<dbReference type="InterPro" id="IPR035906">
    <property type="entry name" value="MetI-like_sf"/>
</dbReference>
<dbReference type="SMART" id="SM00062">
    <property type="entry name" value="PBPb"/>
    <property type="match status" value="1"/>
</dbReference>
<dbReference type="InterPro" id="IPR000515">
    <property type="entry name" value="MetI-like"/>
</dbReference>
<feature type="chain" id="PRO_5026869338" evidence="11">
    <location>
        <begin position="21"/>
        <end position="498"/>
    </location>
</feature>
<keyword evidence="14" id="KW-1185">Reference proteome</keyword>
<evidence type="ECO:0000313" key="14">
    <source>
        <dbReference type="Proteomes" id="UP000500938"/>
    </source>
</evidence>
<keyword evidence="8 10" id="KW-1133">Transmembrane helix</keyword>
<evidence type="ECO:0000256" key="7">
    <source>
        <dbReference type="ARBA" id="ARBA00022970"/>
    </source>
</evidence>
<dbReference type="KEGG" id="ggr:HKW67_16890"/>
<feature type="transmembrane region" description="Helical" evidence="10">
    <location>
        <begin position="366"/>
        <end position="383"/>
    </location>
</feature>
<dbReference type="PANTHER" id="PTHR30614">
    <property type="entry name" value="MEMBRANE COMPONENT OF AMINO ACID ABC TRANSPORTER"/>
    <property type="match status" value="1"/>
</dbReference>
<dbReference type="InterPro" id="IPR010065">
    <property type="entry name" value="AA_ABC_transptr_permease_3TM"/>
</dbReference>
<keyword evidence="7" id="KW-0029">Amino-acid transport</keyword>
<dbReference type="GO" id="GO:0022857">
    <property type="term" value="F:transmembrane transporter activity"/>
    <property type="evidence" value="ECO:0007669"/>
    <property type="project" value="InterPro"/>
</dbReference>
<evidence type="ECO:0000256" key="1">
    <source>
        <dbReference type="ARBA" id="ARBA00003159"/>
    </source>
</evidence>
<sequence length="498" mass="53761">MIQFATRLLSLAALLVGTWACTRPPDAKPETRPRLLWGGDAEGGAPFVEADAADPTRLRGFDVEIATMIAQGLGREPQFVQVAWASIEQSVARGDFTIGMSGLEDRPALHERFAVSLPYYEFREVLAVRAADSARVHTLADLRGRRVATLGSTMAWDMVLAAKSAHGVVPVSYDDDVHPYSDLVSGRVDAVLLDHVLAERSLRRIGGFVIQPEALARGHYVAVLAAGDSALRDSVNTTLRARLRDGALERVFRSWDVWDASQAAYQQQVLRDSLPRSDAAAVERGAAASIATYLPGLLRAAVITLLLSVLAMALAVAIGIGLAAGRVYGARPLRIVLTAYVEIIRGTPVLLQLFVLYYGLSDVVRLPAFAAAVIGLGLNYAAYESEIYRAALEAIPTLQLEAARTLGLSELQILRLVRGPQALRLALAPMTNDFVALLKDSSLVSVITVVELTKQTAIYATNAGTWAIPGALCAIVYLSMSLPLSRMARRLEQRWALT</sequence>
<dbReference type="NCBIfam" id="TIGR01726">
    <property type="entry name" value="HEQRo_perm_3TM"/>
    <property type="match status" value="1"/>
</dbReference>
<feature type="transmembrane region" description="Helical" evidence="10">
    <location>
        <begin position="458"/>
        <end position="480"/>
    </location>
</feature>
<dbReference type="Pfam" id="PF00528">
    <property type="entry name" value="BPD_transp_1"/>
    <property type="match status" value="1"/>
</dbReference>
<dbReference type="CDD" id="cd13530">
    <property type="entry name" value="PBP2_peptides_like"/>
    <property type="match status" value="1"/>
</dbReference>
<evidence type="ECO:0000313" key="13">
    <source>
        <dbReference type="EMBL" id="QJR37073.1"/>
    </source>
</evidence>
<accession>A0A6M4IQS5</accession>
<dbReference type="Gene3D" id="3.40.190.10">
    <property type="entry name" value="Periplasmic binding protein-like II"/>
    <property type="match status" value="2"/>
</dbReference>
<dbReference type="InterPro" id="IPR001638">
    <property type="entry name" value="Solute-binding_3/MltF_N"/>
</dbReference>
<dbReference type="CDD" id="cd06261">
    <property type="entry name" value="TM_PBP2"/>
    <property type="match status" value="1"/>
</dbReference>
<keyword evidence="5" id="KW-1003">Cell membrane</keyword>
<keyword evidence="4 10" id="KW-0813">Transport</keyword>
<evidence type="ECO:0000256" key="10">
    <source>
        <dbReference type="RuleBase" id="RU363032"/>
    </source>
</evidence>
<dbReference type="Pfam" id="PF00497">
    <property type="entry name" value="SBP_bac_3"/>
    <property type="match status" value="1"/>
</dbReference>
<dbReference type="EMBL" id="CP053085">
    <property type="protein sequence ID" value="QJR37073.1"/>
    <property type="molecule type" value="Genomic_DNA"/>
</dbReference>
<dbReference type="InterPro" id="IPR043429">
    <property type="entry name" value="ArtM/GltK/GlnP/TcyL/YhdX-like"/>
</dbReference>
<evidence type="ECO:0000256" key="4">
    <source>
        <dbReference type="ARBA" id="ARBA00022448"/>
    </source>
</evidence>
<name>A0A6M4IQS5_9BACT</name>
<evidence type="ECO:0000256" key="3">
    <source>
        <dbReference type="ARBA" id="ARBA00010072"/>
    </source>
</evidence>
<comment type="subcellular location">
    <subcellularLocation>
        <location evidence="2">Cell inner membrane</location>
        <topology evidence="2">Multi-pass membrane protein</topology>
    </subcellularLocation>
    <subcellularLocation>
        <location evidence="10">Cell membrane</location>
        <topology evidence="10">Multi-pass membrane protein</topology>
    </subcellularLocation>
</comment>
<dbReference type="Gene3D" id="1.10.3720.10">
    <property type="entry name" value="MetI-like"/>
    <property type="match status" value="1"/>
</dbReference>
<evidence type="ECO:0000256" key="2">
    <source>
        <dbReference type="ARBA" id="ARBA00004429"/>
    </source>
</evidence>
<comment type="function">
    <text evidence="1">Part of the binding-protein-dependent transport system for glutamine; probably responsible for the translocation of the substrate across the membrane.</text>
</comment>
<dbReference type="GO" id="GO:0043190">
    <property type="term" value="C:ATP-binding cassette (ABC) transporter complex"/>
    <property type="evidence" value="ECO:0007669"/>
    <property type="project" value="InterPro"/>
</dbReference>
<dbReference type="SUPFAM" id="SSF161098">
    <property type="entry name" value="MetI-like"/>
    <property type="match status" value="1"/>
</dbReference>
<feature type="transmembrane region" description="Helical" evidence="10">
    <location>
        <begin position="297"/>
        <end position="323"/>
    </location>
</feature>